<evidence type="ECO:0000256" key="16">
    <source>
        <dbReference type="PROSITE-ProRule" id="PRU00723"/>
    </source>
</evidence>
<dbReference type="InterPro" id="IPR039171">
    <property type="entry name" value="Cwc2/Slt11"/>
</dbReference>
<evidence type="ECO:0000256" key="7">
    <source>
        <dbReference type="ARBA" id="ARBA00022728"/>
    </source>
</evidence>
<dbReference type="InterPro" id="IPR035979">
    <property type="entry name" value="RBD_domain_sf"/>
</dbReference>
<sequence>MSPTQPTNELTKVDPMSKPARLQVDPATIPDSDKPPQSGTTFNIWFLKWSGGDSSTRSFTQSKFKVNIKRDSGYTKAQTRSPICLFFARGCCYRGKSCPYFHRLPLPTDYTPTTQDCFGRDKTAEYRDDMDGVGSFNKVNRTLYVGGLYIKPGIEEVITKFFSEFGDIEKIKVIHNKSCAFITMRYESSAQFAKEAMQNQSLGGQEVLYVRWANEDPNPEAQRHEKRRLEELALETVRNLLNSTTDQDSNPTKRTKTVTVEEPQEEVVGVEPSIKTIEASEVPSNESKPILSNSTLKKVAKIRNTLTVHKEIKSTNENLSTVLGGYSSDEDDEEEQDGDK</sequence>
<evidence type="ECO:0000256" key="10">
    <source>
        <dbReference type="ARBA" id="ARBA00022884"/>
    </source>
</evidence>
<feature type="zinc finger region" description="C3H1-type" evidence="16">
    <location>
        <begin position="78"/>
        <end position="105"/>
    </location>
</feature>
<comment type="subcellular location">
    <subcellularLocation>
        <location evidence="1">Nucleus</location>
    </subcellularLocation>
</comment>
<evidence type="ECO:0000256" key="11">
    <source>
        <dbReference type="ARBA" id="ARBA00023187"/>
    </source>
</evidence>
<evidence type="ECO:0000256" key="4">
    <source>
        <dbReference type="ARBA" id="ARBA00017295"/>
    </source>
</evidence>
<dbReference type="CDD" id="cd12360">
    <property type="entry name" value="RRM_cwf2"/>
    <property type="match status" value="1"/>
</dbReference>
<protein>
    <recommendedName>
        <fullName evidence="4">Pre-mRNA-splicing factor CWC2</fullName>
    </recommendedName>
</protein>
<dbReference type="eggNOG" id="KOG0118">
    <property type="taxonomic scope" value="Eukaryota"/>
</dbReference>
<proteinExistence type="inferred from homology"/>
<dbReference type="PANTHER" id="PTHR14089:SF2">
    <property type="entry name" value="PRE-MRNA-SPLICING FACTOR CWC2"/>
    <property type="match status" value="1"/>
</dbReference>
<evidence type="ECO:0000256" key="1">
    <source>
        <dbReference type="ARBA" id="ARBA00004123"/>
    </source>
</evidence>
<evidence type="ECO:0000313" key="20">
    <source>
        <dbReference type="EMBL" id="EGW35119.1"/>
    </source>
</evidence>
<dbReference type="GO" id="GO:0045787">
    <property type="term" value="P:positive regulation of cell cycle"/>
    <property type="evidence" value="ECO:0007669"/>
    <property type="project" value="EnsemblFungi"/>
</dbReference>
<evidence type="ECO:0000256" key="9">
    <source>
        <dbReference type="ARBA" id="ARBA00022833"/>
    </source>
</evidence>
<evidence type="ECO:0000256" key="13">
    <source>
        <dbReference type="ARBA" id="ARBA00023306"/>
    </source>
</evidence>
<dbReference type="GO" id="GO:0033120">
    <property type="term" value="P:positive regulation of RNA splicing"/>
    <property type="evidence" value="ECO:0007669"/>
    <property type="project" value="EnsemblFungi"/>
</dbReference>
<evidence type="ECO:0000259" key="18">
    <source>
        <dbReference type="PROSITE" id="PS50102"/>
    </source>
</evidence>
<dbReference type="Gene3D" id="3.30.70.330">
    <property type="match status" value="1"/>
</dbReference>
<organism evidence="21">
    <name type="scientific">Spathaspora passalidarum (strain NRRL Y-27907 / 11-Y1)</name>
    <dbReference type="NCBI Taxonomy" id="619300"/>
    <lineage>
        <taxon>Eukaryota</taxon>
        <taxon>Fungi</taxon>
        <taxon>Dikarya</taxon>
        <taxon>Ascomycota</taxon>
        <taxon>Saccharomycotina</taxon>
        <taxon>Pichiomycetes</taxon>
        <taxon>Debaryomycetaceae</taxon>
        <taxon>Spathaspora</taxon>
    </lineage>
</organism>
<evidence type="ECO:0000256" key="17">
    <source>
        <dbReference type="SAM" id="MobiDB-lite"/>
    </source>
</evidence>
<keyword evidence="6 16" id="KW-0479">Metal-binding</keyword>
<reference evidence="20 21" key="1">
    <citation type="journal article" date="2011" name="Proc. Natl. Acad. Sci. U.S.A.">
        <title>Comparative genomics of xylose-fermenting fungi for enhanced biofuel production.</title>
        <authorList>
            <person name="Wohlbach D.J."/>
            <person name="Kuo A."/>
            <person name="Sato T.K."/>
            <person name="Potts K.M."/>
            <person name="Salamov A.A."/>
            <person name="LaButti K.M."/>
            <person name="Sun H."/>
            <person name="Clum A."/>
            <person name="Pangilinan J.L."/>
            <person name="Lindquist E.A."/>
            <person name="Lucas S."/>
            <person name="Lapidus A."/>
            <person name="Jin M."/>
            <person name="Gunawan C."/>
            <person name="Balan V."/>
            <person name="Dale B.E."/>
            <person name="Jeffries T.W."/>
            <person name="Zinkel R."/>
            <person name="Barry K.W."/>
            <person name="Grigoriev I.V."/>
            <person name="Gasch A.P."/>
        </authorList>
    </citation>
    <scope>NUCLEOTIDE SEQUENCE [LARGE SCALE GENOMIC DNA]</scope>
    <source>
        <strain evidence="21">NRRL Y-27907 / 11-Y1</strain>
    </source>
</reference>
<dbReference type="OrthoDB" id="72788at2759"/>
<keyword evidence="7" id="KW-0747">Spliceosome</keyword>
<feature type="domain" description="RRM" evidence="18">
    <location>
        <begin position="141"/>
        <end position="215"/>
    </location>
</feature>
<evidence type="ECO:0000313" key="21">
    <source>
        <dbReference type="Proteomes" id="UP000000709"/>
    </source>
</evidence>
<dbReference type="HOGENOM" id="CLU_043308_0_1_1"/>
<feature type="domain" description="C3H1-type" evidence="19">
    <location>
        <begin position="78"/>
        <end position="105"/>
    </location>
</feature>
<dbReference type="AlphaFoldDB" id="G3AFX9"/>
<comment type="similarity">
    <text evidence="2">Belongs to the RRM CWC2 family.</text>
</comment>
<dbReference type="GO" id="GO:0017070">
    <property type="term" value="F:U6 snRNA binding"/>
    <property type="evidence" value="ECO:0007669"/>
    <property type="project" value="EnsemblFungi"/>
</dbReference>
<dbReference type="InterPro" id="IPR034181">
    <property type="entry name" value="Cwc2_RRM"/>
</dbReference>
<feature type="region of interest" description="Disordered" evidence="17">
    <location>
        <begin position="316"/>
        <end position="340"/>
    </location>
</feature>
<dbReference type="GeneID" id="18869541"/>
<dbReference type="GO" id="GO:0000974">
    <property type="term" value="C:Prp19 complex"/>
    <property type="evidence" value="ECO:0007669"/>
    <property type="project" value="EnsemblFungi"/>
</dbReference>
<dbReference type="EMBL" id="GL996499">
    <property type="protein sequence ID" value="EGW35119.1"/>
    <property type="molecule type" value="Genomic_DNA"/>
</dbReference>
<dbReference type="GO" id="GO:0000387">
    <property type="term" value="P:spliceosomal snRNP assembly"/>
    <property type="evidence" value="ECO:0007669"/>
    <property type="project" value="EnsemblFungi"/>
</dbReference>
<dbReference type="PROSITE" id="PS50103">
    <property type="entry name" value="ZF_C3H1"/>
    <property type="match status" value="1"/>
</dbReference>
<dbReference type="FunCoup" id="G3AFX9">
    <property type="interactions" value="208"/>
</dbReference>
<keyword evidence="12" id="KW-0539">Nucleus</keyword>
<dbReference type="InterPro" id="IPR036855">
    <property type="entry name" value="Znf_CCCH_sf"/>
</dbReference>
<evidence type="ECO:0000256" key="8">
    <source>
        <dbReference type="ARBA" id="ARBA00022771"/>
    </source>
</evidence>
<dbReference type="Pfam" id="PF00076">
    <property type="entry name" value="RRM_1"/>
    <property type="match status" value="1"/>
</dbReference>
<keyword evidence="21" id="KW-1185">Reference proteome</keyword>
<gene>
    <name evidence="20" type="ORF">SPAPADRAFT_130955</name>
</gene>
<evidence type="ECO:0000256" key="15">
    <source>
        <dbReference type="PROSITE-ProRule" id="PRU00176"/>
    </source>
</evidence>
<dbReference type="InterPro" id="IPR032297">
    <property type="entry name" value="Torus"/>
</dbReference>
<dbReference type="SMART" id="SM00360">
    <property type="entry name" value="RRM"/>
    <property type="match status" value="1"/>
</dbReference>
<evidence type="ECO:0000256" key="12">
    <source>
        <dbReference type="ARBA" id="ARBA00023242"/>
    </source>
</evidence>
<dbReference type="GO" id="GO:0071007">
    <property type="term" value="C:U2-type catalytic step 2 spliceosome"/>
    <property type="evidence" value="ECO:0007669"/>
    <property type="project" value="EnsemblFungi"/>
</dbReference>
<dbReference type="InterPro" id="IPR000571">
    <property type="entry name" value="Znf_CCCH"/>
</dbReference>
<comment type="subunit">
    <text evidence="3">Associated with the spliceosome.</text>
</comment>
<dbReference type="InterPro" id="IPR000504">
    <property type="entry name" value="RRM_dom"/>
</dbReference>
<name>G3AFX9_SPAPN</name>
<dbReference type="GO" id="GO:0071006">
    <property type="term" value="C:U2-type catalytic step 1 spliceosome"/>
    <property type="evidence" value="ECO:0007669"/>
    <property type="project" value="EnsemblFungi"/>
</dbReference>
<keyword evidence="13" id="KW-0131">Cell cycle</keyword>
<keyword evidence="8 16" id="KW-0863">Zinc-finger</keyword>
<evidence type="ECO:0000259" key="19">
    <source>
        <dbReference type="PROSITE" id="PS50103"/>
    </source>
</evidence>
<feature type="region of interest" description="Disordered" evidence="17">
    <location>
        <begin position="1"/>
        <end position="37"/>
    </location>
</feature>
<evidence type="ECO:0000256" key="14">
    <source>
        <dbReference type="ARBA" id="ARBA00025224"/>
    </source>
</evidence>
<dbReference type="Pfam" id="PF16131">
    <property type="entry name" value="Torus"/>
    <property type="match status" value="1"/>
</dbReference>
<feature type="compositionally biased region" description="Polar residues" evidence="17">
    <location>
        <begin position="1"/>
        <end position="10"/>
    </location>
</feature>
<dbReference type="GO" id="GO:0036002">
    <property type="term" value="F:pre-mRNA binding"/>
    <property type="evidence" value="ECO:0007669"/>
    <property type="project" value="EnsemblFungi"/>
</dbReference>
<evidence type="ECO:0000256" key="5">
    <source>
        <dbReference type="ARBA" id="ARBA00022664"/>
    </source>
</evidence>
<evidence type="ECO:0000256" key="2">
    <source>
        <dbReference type="ARBA" id="ARBA00008024"/>
    </source>
</evidence>
<keyword evidence="5" id="KW-0507">mRNA processing</keyword>
<keyword evidence="11" id="KW-0508">mRNA splicing</keyword>
<dbReference type="Proteomes" id="UP000000709">
    <property type="component" value="Unassembled WGS sequence"/>
</dbReference>
<keyword evidence="9 16" id="KW-0862">Zinc</keyword>
<dbReference type="STRING" id="619300.G3AFX9"/>
<dbReference type="PANTHER" id="PTHR14089">
    <property type="entry name" value="PRE-MRNA-SPLICING FACTOR RBM22"/>
    <property type="match status" value="1"/>
</dbReference>
<dbReference type="InterPro" id="IPR012677">
    <property type="entry name" value="Nucleotide-bd_a/b_plait_sf"/>
</dbReference>
<dbReference type="GO" id="GO:0008270">
    <property type="term" value="F:zinc ion binding"/>
    <property type="evidence" value="ECO:0007669"/>
    <property type="project" value="UniProtKB-KW"/>
</dbReference>
<dbReference type="SUPFAM" id="SSF54928">
    <property type="entry name" value="RNA-binding domain, RBD"/>
    <property type="match status" value="1"/>
</dbReference>
<dbReference type="SUPFAM" id="SSF90229">
    <property type="entry name" value="CCCH zinc finger"/>
    <property type="match status" value="1"/>
</dbReference>
<keyword evidence="10 15" id="KW-0694">RNA-binding</keyword>
<dbReference type="RefSeq" id="XP_007372531.1">
    <property type="nucleotide sequence ID" value="XM_007372469.1"/>
</dbReference>
<dbReference type="KEGG" id="spaa:SPAPADRAFT_130955"/>
<dbReference type="GO" id="GO:0045292">
    <property type="term" value="P:mRNA cis splicing, via spliceosome"/>
    <property type="evidence" value="ECO:0007669"/>
    <property type="project" value="EnsemblFungi"/>
</dbReference>
<dbReference type="OMA" id="WYNKWSQ"/>
<dbReference type="PROSITE" id="PS50102">
    <property type="entry name" value="RRM"/>
    <property type="match status" value="1"/>
</dbReference>
<comment type="function">
    <text evidence="14">Involved in the first step of pre-mRNA splicing. Required for cell growth and cell cycle control. Plays a role in the levels of the U1, U4, U5 and U6 snRNAs and the maintenance of the U4/U6 snRNA complex. May provide the link between the 'nineteen complex' NTC spliceosome protein complex and the spliceosome through the U6 snRNA. Associates predominantly with U6 snRNAs in assembled active spliceosomes. Binds directly to the internal stem-loop (ISL) domain of the U6 snRNA and to the pre-mRNA intron near the 5' splice site during the activation and catalytic phases of the spliceosome cycle.</text>
</comment>
<accession>G3AFX9</accession>
<evidence type="ECO:0000256" key="6">
    <source>
        <dbReference type="ARBA" id="ARBA00022723"/>
    </source>
</evidence>
<evidence type="ECO:0000256" key="3">
    <source>
        <dbReference type="ARBA" id="ARBA00011524"/>
    </source>
</evidence>
<feature type="compositionally biased region" description="Acidic residues" evidence="17">
    <location>
        <begin position="328"/>
        <end position="340"/>
    </location>
</feature>
<dbReference type="InParanoid" id="G3AFX9"/>
<dbReference type="Gene3D" id="4.10.1000.10">
    <property type="entry name" value="Zinc finger, CCCH-type"/>
    <property type="match status" value="1"/>
</dbReference>